<dbReference type="SMART" id="SM00342">
    <property type="entry name" value="HTH_ARAC"/>
    <property type="match status" value="1"/>
</dbReference>
<evidence type="ECO:0000313" key="6">
    <source>
        <dbReference type="Proteomes" id="UP000298347"/>
    </source>
</evidence>
<protein>
    <submittedName>
        <fullName evidence="5">AraC family transcriptional regulator</fullName>
    </submittedName>
</protein>
<reference evidence="5 6" key="1">
    <citation type="journal article" date="2015" name="Int. J. Syst. Evol. Microbiol.">
        <title>Sporolactobacillus shoreae sp. nov. and Sporolactobacillus spathodeae sp. nov., two spore-forming lactic acid bacteria isolated from tree barks in Thailand.</title>
        <authorList>
            <person name="Thamacharoensuk T."/>
            <person name="Kitahara M."/>
            <person name="Ohkuma M."/>
            <person name="Thongchul N."/>
            <person name="Tanasupawat S."/>
        </authorList>
    </citation>
    <scope>NUCLEOTIDE SEQUENCE [LARGE SCALE GENOMIC DNA]</scope>
    <source>
        <strain evidence="5 6">BK92</strain>
    </source>
</reference>
<dbReference type="OrthoDB" id="1681793at2"/>
<dbReference type="Gene3D" id="1.10.10.60">
    <property type="entry name" value="Homeodomain-like"/>
    <property type="match status" value="2"/>
</dbReference>
<dbReference type="PROSITE" id="PS01124">
    <property type="entry name" value="HTH_ARAC_FAMILY_2"/>
    <property type="match status" value="1"/>
</dbReference>
<evidence type="ECO:0000259" key="4">
    <source>
        <dbReference type="PROSITE" id="PS01124"/>
    </source>
</evidence>
<dbReference type="AlphaFoldDB" id="A0A4Z0GM49"/>
<dbReference type="GO" id="GO:0003700">
    <property type="term" value="F:DNA-binding transcription factor activity"/>
    <property type="evidence" value="ECO:0007669"/>
    <property type="project" value="InterPro"/>
</dbReference>
<proteinExistence type="predicted"/>
<organism evidence="5 6">
    <name type="scientific">Sporolactobacillus shoreae</name>
    <dbReference type="NCBI Taxonomy" id="1465501"/>
    <lineage>
        <taxon>Bacteria</taxon>
        <taxon>Bacillati</taxon>
        <taxon>Bacillota</taxon>
        <taxon>Bacilli</taxon>
        <taxon>Bacillales</taxon>
        <taxon>Sporolactobacillaceae</taxon>
        <taxon>Sporolactobacillus</taxon>
    </lineage>
</organism>
<keyword evidence="1" id="KW-0805">Transcription regulation</keyword>
<evidence type="ECO:0000256" key="1">
    <source>
        <dbReference type="ARBA" id="ARBA00023015"/>
    </source>
</evidence>
<name>A0A4Z0GM49_9BACL</name>
<dbReference type="EMBL" id="SRJD01000015">
    <property type="protein sequence ID" value="TGA97272.1"/>
    <property type="molecule type" value="Genomic_DNA"/>
</dbReference>
<dbReference type="PROSITE" id="PS00041">
    <property type="entry name" value="HTH_ARAC_FAMILY_1"/>
    <property type="match status" value="1"/>
</dbReference>
<feature type="domain" description="HTH araC/xylS-type" evidence="4">
    <location>
        <begin position="94"/>
        <end position="192"/>
    </location>
</feature>
<dbReference type="InterPro" id="IPR018060">
    <property type="entry name" value="HTH_AraC"/>
</dbReference>
<comment type="caution">
    <text evidence="5">The sequence shown here is derived from an EMBL/GenBank/DDBJ whole genome shotgun (WGS) entry which is preliminary data.</text>
</comment>
<dbReference type="Proteomes" id="UP000298347">
    <property type="component" value="Unassembled WGS sequence"/>
</dbReference>
<evidence type="ECO:0000256" key="2">
    <source>
        <dbReference type="ARBA" id="ARBA00023125"/>
    </source>
</evidence>
<gene>
    <name evidence="5" type="ORF">E4665_12440</name>
</gene>
<dbReference type="SUPFAM" id="SSF46689">
    <property type="entry name" value="Homeodomain-like"/>
    <property type="match status" value="2"/>
</dbReference>
<dbReference type="PANTHER" id="PTHR43280">
    <property type="entry name" value="ARAC-FAMILY TRANSCRIPTIONAL REGULATOR"/>
    <property type="match status" value="1"/>
</dbReference>
<dbReference type="Pfam" id="PF12833">
    <property type="entry name" value="HTH_18"/>
    <property type="match status" value="1"/>
</dbReference>
<keyword evidence="3" id="KW-0804">Transcription</keyword>
<evidence type="ECO:0000313" key="5">
    <source>
        <dbReference type="EMBL" id="TGA97272.1"/>
    </source>
</evidence>
<accession>A0A4Z0GM49</accession>
<evidence type="ECO:0000256" key="3">
    <source>
        <dbReference type="ARBA" id="ARBA00023163"/>
    </source>
</evidence>
<dbReference type="PANTHER" id="PTHR43280:SF26">
    <property type="entry name" value="ARAC-FAMILY TRANSCRIPTIONAL REGULATOR"/>
    <property type="match status" value="1"/>
</dbReference>
<keyword evidence="2" id="KW-0238">DNA-binding</keyword>
<dbReference type="InterPro" id="IPR018062">
    <property type="entry name" value="HTH_AraC-typ_CS"/>
</dbReference>
<dbReference type="InterPro" id="IPR009057">
    <property type="entry name" value="Homeodomain-like_sf"/>
</dbReference>
<dbReference type="GO" id="GO:0043565">
    <property type="term" value="F:sequence-specific DNA binding"/>
    <property type="evidence" value="ECO:0007669"/>
    <property type="project" value="InterPro"/>
</dbReference>
<sequence>MVTCSQMCLLPVHHAYAVCSSGSNESLVIEMPEGFADLYIKDIMDEREGFVLEIDTLLQPVKDLLIHEVIQHNHEESELLLSYLLRKMAANPESPSLRFIRKHYAEKIDIKALAEMEHYTPSYYCGWFKRKTRMTPLEYIHFLRIHRAKELLRDSKLSVLTISYQLGYEYNASFTKMFKKYERLSPSEYRAALQS</sequence>
<keyword evidence="6" id="KW-1185">Reference proteome</keyword>